<dbReference type="RefSeq" id="WP_186674579.1">
    <property type="nucleotide sequence ID" value="NZ_JABWRZ020000001.1"/>
</dbReference>
<proteinExistence type="predicted"/>
<comment type="caution">
    <text evidence="1">The sequence shown here is derived from an EMBL/GenBank/DDBJ whole genome shotgun (WGS) entry which is preliminary data.</text>
</comment>
<gene>
    <name evidence="1" type="ORF">HU760_010080</name>
</gene>
<sequence>MNKVTGRGIVFNQNQRDSHPIYLMAGGATRQSSGSLSVAATSFAMAFSRTDTGYFAGGVIYGNDVGFRLTCDGSVLIEDVSRVIGGTSVSVAFVPPFTFASSCTLEVYNRASVTANVAYRLTEYR</sequence>
<evidence type="ECO:0000313" key="1">
    <source>
        <dbReference type="EMBL" id="MBV4490940.1"/>
    </source>
</evidence>
<protein>
    <submittedName>
        <fullName evidence="1">Uncharacterized protein</fullName>
    </submittedName>
</protein>
<organism evidence="1 2">
    <name type="scientific">Pseudomonas oryzicola</name>
    <dbReference type="NCBI Taxonomy" id="485876"/>
    <lineage>
        <taxon>Bacteria</taxon>
        <taxon>Pseudomonadati</taxon>
        <taxon>Pseudomonadota</taxon>
        <taxon>Gammaproteobacteria</taxon>
        <taxon>Pseudomonadales</taxon>
        <taxon>Pseudomonadaceae</taxon>
        <taxon>Pseudomonas</taxon>
    </lineage>
</organism>
<keyword evidence="2" id="KW-1185">Reference proteome</keyword>
<evidence type="ECO:0000313" key="2">
    <source>
        <dbReference type="Proteomes" id="UP000609530"/>
    </source>
</evidence>
<reference evidence="1 2" key="1">
    <citation type="journal article" date="2020" name="Microorganisms">
        <title>Reliable Identification of Environmental Pseudomonas Isolates Using the rpoD Gene.</title>
        <authorList>
            <consortium name="The Broad Institute Genome Sequencing Platform"/>
            <person name="Girard L."/>
            <person name="Lood C."/>
            <person name="Rokni-Zadeh H."/>
            <person name="van Noort V."/>
            <person name="Lavigne R."/>
            <person name="De Mot R."/>
        </authorList>
    </citation>
    <scope>NUCLEOTIDE SEQUENCE [LARGE SCALE GENOMIC DNA]</scope>
    <source>
        <strain evidence="1 2">RD9SR1</strain>
    </source>
</reference>
<dbReference type="Proteomes" id="UP000609530">
    <property type="component" value="Unassembled WGS sequence"/>
</dbReference>
<dbReference type="EMBL" id="JABWRZ020000001">
    <property type="protein sequence ID" value="MBV4490940.1"/>
    <property type="molecule type" value="Genomic_DNA"/>
</dbReference>
<name>A0ABS6Q9V3_9PSED</name>
<accession>A0ABS6Q9V3</accession>